<evidence type="ECO:0000313" key="6">
    <source>
        <dbReference type="Proteomes" id="UP001203607"/>
    </source>
</evidence>
<dbReference type="Gene3D" id="1.10.10.60">
    <property type="entry name" value="Homeodomain-like"/>
    <property type="match status" value="1"/>
</dbReference>
<dbReference type="SUPFAM" id="SSF46689">
    <property type="entry name" value="Homeodomain-like"/>
    <property type="match status" value="1"/>
</dbReference>
<dbReference type="SMART" id="SM00342">
    <property type="entry name" value="HTH_ARAC"/>
    <property type="match status" value="1"/>
</dbReference>
<feature type="domain" description="HTH araC/xylS-type" evidence="4">
    <location>
        <begin position="196"/>
        <end position="302"/>
    </location>
</feature>
<dbReference type="InterPro" id="IPR009057">
    <property type="entry name" value="Homeodomain-like_sf"/>
</dbReference>
<dbReference type="Proteomes" id="UP001203607">
    <property type="component" value="Unassembled WGS sequence"/>
</dbReference>
<evidence type="ECO:0000256" key="2">
    <source>
        <dbReference type="ARBA" id="ARBA00023125"/>
    </source>
</evidence>
<comment type="caution">
    <text evidence="5">The sequence shown here is derived from an EMBL/GenBank/DDBJ whole genome shotgun (WGS) entry which is preliminary data.</text>
</comment>
<accession>A0ABT0PSY6</accession>
<dbReference type="InterPro" id="IPR018060">
    <property type="entry name" value="HTH_AraC"/>
</dbReference>
<keyword evidence="3" id="KW-0804">Transcription</keyword>
<evidence type="ECO:0000256" key="1">
    <source>
        <dbReference type="ARBA" id="ARBA00023015"/>
    </source>
</evidence>
<protein>
    <submittedName>
        <fullName evidence="5">Helix-turn-helix transcriptional regulator</fullName>
    </submittedName>
</protein>
<keyword evidence="2" id="KW-0238">DNA-binding</keyword>
<dbReference type="PANTHER" id="PTHR43280:SF32">
    <property type="entry name" value="TRANSCRIPTIONAL REGULATORY PROTEIN"/>
    <property type="match status" value="1"/>
</dbReference>
<organism evidence="5 6">
    <name type="scientific">Flagellimonas spongiicola</name>
    <dbReference type="NCBI Taxonomy" id="2942208"/>
    <lineage>
        <taxon>Bacteria</taxon>
        <taxon>Pseudomonadati</taxon>
        <taxon>Bacteroidota</taxon>
        <taxon>Flavobacteriia</taxon>
        <taxon>Flavobacteriales</taxon>
        <taxon>Flavobacteriaceae</taxon>
        <taxon>Flagellimonas</taxon>
    </lineage>
</organism>
<dbReference type="PROSITE" id="PS01124">
    <property type="entry name" value="HTH_ARAC_FAMILY_2"/>
    <property type="match status" value="1"/>
</dbReference>
<evidence type="ECO:0000259" key="4">
    <source>
        <dbReference type="PROSITE" id="PS01124"/>
    </source>
</evidence>
<evidence type="ECO:0000256" key="3">
    <source>
        <dbReference type="ARBA" id="ARBA00023163"/>
    </source>
</evidence>
<dbReference type="PANTHER" id="PTHR43280">
    <property type="entry name" value="ARAC-FAMILY TRANSCRIPTIONAL REGULATOR"/>
    <property type="match status" value="1"/>
</dbReference>
<proteinExistence type="predicted"/>
<gene>
    <name evidence="5" type="ORF">M3P19_10685</name>
</gene>
<dbReference type="EMBL" id="JAMFMA010000002">
    <property type="protein sequence ID" value="MCL6274480.1"/>
    <property type="molecule type" value="Genomic_DNA"/>
</dbReference>
<keyword evidence="6" id="KW-1185">Reference proteome</keyword>
<evidence type="ECO:0000313" key="5">
    <source>
        <dbReference type="EMBL" id="MCL6274480.1"/>
    </source>
</evidence>
<dbReference type="Pfam" id="PF12833">
    <property type="entry name" value="HTH_18"/>
    <property type="match status" value="1"/>
</dbReference>
<dbReference type="RefSeq" id="WP_249657657.1">
    <property type="nucleotide sequence ID" value="NZ_JAMFMA010000002.1"/>
</dbReference>
<name>A0ABT0PSY6_9FLAO</name>
<keyword evidence="1" id="KW-0805">Transcription regulation</keyword>
<sequence length="305" mass="35466">MIQKFTTLQDYCSAINIPNAIREDFDIRSFQDNMATVVSQMPAFRHEFYAIALKIEGGGKAITGQYESFLEGATVFFNSPFQITSWDIVPDWEGYYIMFTKEFLAKSRYLQRLLDDFPFLKIDKSIPFQIDKAEASNLLRLFKDIKDEYEKELDSFPILEAQTLLLLNYVKRYFNAKVNLEDAKEAIRKTDVALLSRFQTLIETHFQSDSAPNKGNTHSPSYYAHQLGIHPNHLNTIVKGITQHTAKQLIFRHLLRLSKTRLRQTNMSVKEIAYSLHFDSPNNFSSFFKKQTQITPNSYRNKVNL</sequence>
<reference evidence="5 6" key="1">
    <citation type="submission" date="2022-05" db="EMBL/GenBank/DDBJ databases">
        <authorList>
            <person name="Park J.-S."/>
        </authorList>
    </citation>
    <scope>NUCLEOTIDE SEQUENCE [LARGE SCALE GENOMIC DNA]</scope>
    <source>
        <strain evidence="5 6">2012CJ35-5</strain>
    </source>
</reference>